<accession>A0ABN6L5X0</accession>
<protein>
    <recommendedName>
        <fullName evidence="4">AraC family transcriptional regulator</fullName>
    </recommendedName>
</protein>
<evidence type="ECO:0000313" key="3">
    <source>
        <dbReference type="Proteomes" id="UP001354989"/>
    </source>
</evidence>
<keyword evidence="1" id="KW-0812">Transmembrane</keyword>
<name>A0ABN6L5X0_9BACT</name>
<dbReference type="Proteomes" id="UP001354989">
    <property type="component" value="Chromosome"/>
</dbReference>
<keyword evidence="3" id="KW-1185">Reference proteome</keyword>
<keyword evidence="1" id="KW-0472">Membrane</keyword>
<proteinExistence type="predicted"/>
<gene>
    <name evidence="2" type="ORF">PEPS_07540</name>
</gene>
<reference evidence="2 3" key="1">
    <citation type="submission" date="2021-12" db="EMBL/GenBank/DDBJ databases">
        <title>Genome sequencing of bacteria with rrn-lacking chromosome and rrn-plasmid.</title>
        <authorList>
            <person name="Anda M."/>
            <person name="Iwasaki W."/>
        </authorList>
    </citation>
    <scope>NUCLEOTIDE SEQUENCE [LARGE SCALE GENOMIC DNA]</scope>
    <source>
        <strain evidence="2 3">NBRC 101262</strain>
    </source>
</reference>
<evidence type="ECO:0008006" key="4">
    <source>
        <dbReference type="Google" id="ProtNLM"/>
    </source>
</evidence>
<evidence type="ECO:0000256" key="1">
    <source>
        <dbReference type="SAM" id="Phobius"/>
    </source>
</evidence>
<organism evidence="2 3">
    <name type="scientific">Persicobacter psychrovividus</name>
    <dbReference type="NCBI Taxonomy" id="387638"/>
    <lineage>
        <taxon>Bacteria</taxon>
        <taxon>Pseudomonadati</taxon>
        <taxon>Bacteroidota</taxon>
        <taxon>Cytophagia</taxon>
        <taxon>Cytophagales</taxon>
        <taxon>Persicobacteraceae</taxon>
        <taxon>Persicobacter</taxon>
    </lineage>
</organism>
<keyword evidence="1" id="KW-1133">Transmembrane helix</keyword>
<dbReference type="RefSeq" id="WP_338397687.1">
    <property type="nucleotide sequence ID" value="NZ_AP025292.1"/>
</dbReference>
<sequence length="173" mass="19528">MNFILKRVLPIALIIFTCSMGIYWYFGGFDAVAVERKEQAMQYPLQGLKYEGRMGSPLFQQAFEAVRDQVKAGNLSAPLVVVQYPAKDAEHADVFIGGISTGKALDSMEHLTIQANRYYEVNLGTSSFVKPRPDQVLELIQQESIKRQESLQPYSLELYFPDNHVVVQVPVKP</sequence>
<evidence type="ECO:0000313" key="2">
    <source>
        <dbReference type="EMBL" id="BDC98473.1"/>
    </source>
</evidence>
<dbReference type="EMBL" id="AP025292">
    <property type="protein sequence ID" value="BDC98473.1"/>
    <property type="molecule type" value="Genomic_DNA"/>
</dbReference>
<feature type="transmembrane region" description="Helical" evidence="1">
    <location>
        <begin position="7"/>
        <end position="26"/>
    </location>
</feature>